<evidence type="ECO:0000259" key="8">
    <source>
        <dbReference type="Pfam" id="PF01545"/>
    </source>
</evidence>
<comment type="caution">
    <text evidence="10">The sequence shown here is derived from an EMBL/GenBank/DDBJ whole genome shotgun (WGS) entry which is preliminary data.</text>
</comment>
<evidence type="ECO:0000313" key="10">
    <source>
        <dbReference type="EMBL" id="MBC8561990.1"/>
    </source>
</evidence>
<reference evidence="10 11" key="1">
    <citation type="submission" date="2020-08" db="EMBL/GenBank/DDBJ databases">
        <title>Genome public.</title>
        <authorList>
            <person name="Liu C."/>
            <person name="Sun Q."/>
        </authorList>
    </citation>
    <scope>NUCLEOTIDE SEQUENCE [LARGE SCALE GENOMIC DNA]</scope>
    <source>
        <strain evidence="10 11">NSJ-37</strain>
    </source>
</reference>
<evidence type="ECO:0000256" key="3">
    <source>
        <dbReference type="ARBA" id="ARBA00022448"/>
    </source>
</evidence>
<evidence type="ECO:0000256" key="1">
    <source>
        <dbReference type="ARBA" id="ARBA00004141"/>
    </source>
</evidence>
<dbReference type="Pfam" id="PF16916">
    <property type="entry name" value="ZT_dimer"/>
    <property type="match status" value="1"/>
</dbReference>
<dbReference type="EMBL" id="JACRSX010000004">
    <property type="protein sequence ID" value="MBC8561990.1"/>
    <property type="molecule type" value="Genomic_DNA"/>
</dbReference>
<feature type="transmembrane region" description="Helical" evidence="7">
    <location>
        <begin position="25"/>
        <end position="47"/>
    </location>
</feature>
<dbReference type="InterPro" id="IPR002524">
    <property type="entry name" value="Cation_efflux"/>
</dbReference>
<keyword evidence="4 7" id="KW-0812">Transmembrane</keyword>
<keyword evidence="5 7" id="KW-1133">Transmembrane helix</keyword>
<feature type="domain" description="Cation efflux protein transmembrane" evidence="8">
    <location>
        <begin position="31"/>
        <end position="223"/>
    </location>
</feature>
<dbReference type="Pfam" id="PF01545">
    <property type="entry name" value="Cation_efflux"/>
    <property type="match status" value="1"/>
</dbReference>
<gene>
    <name evidence="10" type="ORF">H8704_04975</name>
</gene>
<dbReference type="InterPro" id="IPR027469">
    <property type="entry name" value="Cation_efflux_TMD_sf"/>
</dbReference>
<keyword evidence="6 7" id="KW-0472">Membrane</keyword>
<dbReference type="NCBIfam" id="TIGR01297">
    <property type="entry name" value="CDF"/>
    <property type="match status" value="1"/>
</dbReference>
<keyword evidence="11" id="KW-1185">Reference proteome</keyword>
<feature type="transmembrane region" description="Helical" evidence="7">
    <location>
        <begin position="53"/>
        <end position="77"/>
    </location>
</feature>
<dbReference type="PANTHER" id="PTHR43840">
    <property type="entry name" value="MITOCHONDRIAL METAL TRANSPORTER 1-RELATED"/>
    <property type="match status" value="1"/>
</dbReference>
<organism evidence="10 11">
    <name type="scientific">Jutongia huaianensis</name>
    <dbReference type="NCBI Taxonomy" id="2763668"/>
    <lineage>
        <taxon>Bacteria</taxon>
        <taxon>Bacillati</taxon>
        <taxon>Bacillota</taxon>
        <taxon>Clostridia</taxon>
        <taxon>Lachnospirales</taxon>
        <taxon>Lachnospiraceae</taxon>
        <taxon>Jutongia</taxon>
    </lineage>
</organism>
<evidence type="ECO:0000256" key="4">
    <source>
        <dbReference type="ARBA" id="ARBA00022692"/>
    </source>
</evidence>
<feature type="transmembrane region" description="Helical" evidence="7">
    <location>
        <begin position="128"/>
        <end position="147"/>
    </location>
</feature>
<feature type="transmembrane region" description="Helical" evidence="7">
    <location>
        <begin position="97"/>
        <end position="116"/>
    </location>
</feature>
<dbReference type="InterPro" id="IPR058533">
    <property type="entry name" value="Cation_efflux_TM"/>
</dbReference>
<dbReference type="InterPro" id="IPR050291">
    <property type="entry name" value="CDF_Transporter"/>
</dbReference>
<evidence type="ECO:0000256" key="7">
    <source>
        <dbReference type="SAM" id="Phobius"/>
    </source>
</evidence>
<evidence type="ECO:0000256" key="6">
    <source>
        <dbReference type="ARBA" id="ARBA00023136"/>
    </source>
</evidence>
<dbReference type="InterPro" id="IPR036837">
    <property type="entry name" value="Cation_efflux_CTD_sf"/>
</dbReference>
<dbReference type="SUPFAM" id="SSF160240">
    <property type="entry name" value="Cation efflux protein cytoplasmic domain-like"/>
    <property type="match status" value="1"/>
</dbReference>
<proteinExistence type="inferred from homology"/>
<protein>
    <submittedName>
        <fullName evidence="10">Cation transporter</fullName>
    </submittedName>
</protein>
<dbReference type="Gene3D" id="3.30.70.1350">
    <property type="entry name" value="Cation efflux protein, cytoplasmic domain"/>
    <property type="match status" value="1"/>
</dbReference>
<dbReference type="RefSeq" id="WP_249297557.1">
    <property type="nucleotide sequence ID" value="NZ_JACRSX010000004.1"/>
</dbReference>
<comment type="subcellular location">
    <subcellularLocation>
        <location evidence="1">Membrane</location>
        <topology evidence="1">Multi-pass membrane protein</topology>
    </subcellularLocation>
</comment>
<feature type="domain" description="Cation efflux protein cytoplasmic" evidence="9">
    <location>
        <begin position="230"/>
        <end position="303"/>
    </location>
</feature>
<dbReference type="Proteomes" id="UP000606193">
    <property type="component" value="Unassembled WGS sequence"/>
</dbReference>
<accession>A0ABR7N032</accession>
<feature type="transmembrane region" description="Helical" evidence="7">
    <location>
        <begin position="193"/>
        <end position="212"/>
    </location>
</feature>
<dbReference type="SUPFAM" id="SSF161111">
    <property type="entry name" value="Cation efflux protein transmembrane domain-like"/>
    <property type="match status" value="1"/>
</dbReference>
<evidence type="ECO:0000256" key="5">
    <source>
        <dbReference type="ARBA" id="ARBA00022989"/>
    </source>
</evidence>
<dbReference type="PANTHER" id="PTHR43840:SF15">
    <property type="entry name" value="MITOCHONDRIAL METAL TRANSPORTER 1-RELATED"/>
    <property type="match status" value="1"/>
</dbReference>
<name>A0ABR7N032_9FIRM</name>
<comment type="similarity">
    <text evidence="2">Belongs to the cation diffusion facilitator (CDF) transporter (TC 2.A.4) family.</text>
</comment>
<feature type="transmembrane region" description="Helical" evidence="7">
    <location>
        <begin position="159"/>
        <end position="187"/>
    </location>
</feature>
<sequence>MINFIAKHWISDYREYQDRHVRQQYGILCGIVGIFLNIFLFAGKLFVGWLSHSIAIMADAFNNLSDAGSSLILLFGFRLAGQKPDPEHPFGHGRLEYVAGLIVSMIIMVMAVELMRSSGQKILHPEEVIWHTGTLVMLAVSILVKLYMYTYNRSYGKKIASAAMGATALDSISDAVATFVVLISTVVSHFTGLQIDGVCGMLVGIFIMYAGISAAKDTINPLLGQPAEECFVERVHEIVLSRKEILGMHDLVVHNYGPGRTMLSLHAEVPVDGSLVELHEVIDEVEHQISDELGCSAVIHIDPIWVKDEETQKMKKEMEADLKLMDPSLTLHDFRMVRYTGHMKLFFDIQEPYSCKIEEKELVKRLQDHVAENHPGVELVVYVDRF</sequence>
<evidence type="ECO:0000313" key="11">
    <source>
        <dbReference type="Proteomes" id="UP000606193"/>
    </source>
</evidence>
<dbReference type="InterPro" id="IPR027470">
    <property type="entry name" value="Cation_efflux_CTD"/>
</dbReference>
<evidence type="ECO:0000259" key="9">
    <source>
        <dbReference type="Pfam" id="PF16916"/>
    </source>
</evidence>
<evidence type="ECO:0000256" key="2">
    <source>
        <dbReference type="ARBA" id="ARBA00008114"/>
    </source>
</evidence>
<keyword evidence="3" id="KW-0813">Transport</keyword>
<dbReference type="Gene3D" id="1.20.1510.10">
    <property type="entry name" value="Cation efflux protein transmembrane domain"/>
    <property type="match status" value="1"/>
</dbReference>